<evidence type="ECO:0000256" key="1">
    <source>
        <dbReference type="ARBA" id="ARBA00022679"/>
    </source>
</evidence>
<gene>
    <name evidence="13" type="ORF">Esi_0193_0066</name>
</gene>
<dbReference type="PROSITE" id="PS00107">
    <property type="entry name" value="PROTEIN_KINASE_ATP"/>
    <property type="match status" value="1"/>
</dbReference>
<evidence type="ECO:0000256" key="10">
    <source>
        <dbReference type="PROSITE-ProRule" id="PRU10141"/>
    </source>
</evidence>
<evidence type="ECO:0000256" key="5">
    <source>
        <dbReference type="ARBA" id="ARBA00038035"/>
    </source>
</evidence>
<feature type="compositionally biased region" description="Low complexity" evidence="11">
    <location>
        <begin position="279"/>
        <end position="291"/>
    </location>
</feature>
<feature type="compositionally biased region" description="Pro residues" evidence="11">
    <location>
        <begin position="90"/>
        <end position="100"/>
    </location>
</feature>
<evidence type="ECO:0000259" key="12">
    <source>
        <dbReference type="PROSITE" id="PS50011"/>
    </source>
</evidence>
<dbReference type="GO" id="GO:0004708">
    <property type="term" value="F:MAP kinase kinase activity"/>
    <property type="evidence" value="ECO:0007669"/>
    <property type="project" value="UniProtKB-EC"/>
</dbReference>
<feature type="region of interest" description="Disordered" evidence="11">
    <location>
        <begin position="61"/>
        <end position="105"/>
    </location>
</feature>
<organism evidence="13 14">
    <name type="scientific">Ectocarpus siliculosus</name>
    <name type="common">Brown alga</name>
    <name type="synonym">Conferva siliculosa</name>
    <dbReference type="NCBI Taxonomy" id="2880"/>
    <lineage>
        <taxon>Eukaryota</taxon>
        <taxon>Sar</taxon>
        <taxon>Stramenopiles</taxon>
        <taxon>Ochrophyta</taxon>
        <taxon>PX clade</taxon>
        <taxon>Phaeophyceae</taxon>
        <taxon>Ectocarpales</taxon>
        <taxon>Ectocarpaceae</taxon>
        <taxon>Ectocarpus</taxon>
    </lineage>
</organism>
<protein>
    <recommendedName>
        <fullName evidence="6">mitogen-activated protein kinase kinase</fullName>
        <ecNumber evidence="6">2.7.12.2</ecNumber>
    </recommendedName>
</protein>
<keyword evidence="2 10" id="KW-0547">Nucleotide-binding</keyword>
<dbReference type="Proteomes" id="UP000002630">
    <property type="component" value="Unassembled WGS sequence"/>
</dbReference>
<dbReference type="EMBL" id="FN649760">
    <property type="protein sequence ID" value="CBJ30472.1"/>
    <property type="molecule type" value="Genomic_DNA"/>
</dbReference>
<dbReference type="PANTHER" id="PTHR48013:SF9">
    <property type="entry name" value="DUAL SPECIFICITY MITOGEN-ACTIVATED PROTEIN KINASE KINASE 5"/>
    <property type="match status" value="1"/>
</dbReference>
<evidence type="ECO:0000256" key="7">
    <source>
        <dbReference type="ARBA" id="ARBA00049014"/>
    </source>
</evidence>
<accession>D7FPL5</accession>
<feature type="compositionally biased region" description="Polar residues" evidence="11">
    <location>
        <begin position="256"/>
        <end position="271"/>
    </location>
</feature>
<dbReference type="SUPFAM" id="SSF56112">
    <property type="entry name" value="Protein kinase-like (PK-like)"/>
    <property type="match status" value="1"/>
</dbReference>
<evidence type="ECO:0000256" key="2">
    <source>
        <dbReference type="ARBA" id="ARBA00022741"/>
    </source>
</evidence>
<feature type="binding site" evidence="10">
    <location>
        <position position="139"/>
    </location>
    <ligand>
        <name>ATP</name>
        <dbReference type="ChEBI" id="CHEBI:30616"/>
    </ligand>
</feature>
<evidence type="ECO:0000313" key="13">
    <source>
        <dbReference type="EMBL" id="CBJ30472.1"/>
    </source>
</evidence>
<comment type="similarity">
    <text evidence="5">Belongs to the protein kinase superfamily. STE Ser/Thr protein kinase family. MAP kinase kinase subfamily.</text>
</comment>
<dbReference type="STRING" id="2880.D7FPL5"/>
<dbReference type="OrthoDB" id="10252354at2759"/>
<dbReference type="PANTHER" id="PTHR48013">
    <property type="entry name" value="DUAL SPECIFICITY MITOGEN-ACTIVATED PROTEIN KINASE KINASE 5-RELATED"/>
    <property type="match status" value="1"/>
</dbReference>
<dbReference type="InParanoid" id="D7FPL5"/>
<keyword evidence="1" id="KW-0808">Transferase</keyword>
<feature type="compositionally biased region" description="Polar residues" evidence="11">
    <location>
        <begin position="28"/>
        <end position="46"/>
    </location>
</feature>
<dbReference type="Pfam" id="PF00069">
    <property type="entry name" value="Pkinase"/>
    <property type="match status" value="1"/>
</dbReference>
<feature type="domain" description="Protein kinase" evidence="12">
    <location>
        <begin position="110"/>
        <end position="524"/>
    </location>
</feature>
<name>D7FPL5_ECTSI</name>
<dbReference type="InterPro" id="IPR000719">
    <property type="entry name" value="Prot_kinase_dom"/>
</dbReference>
<dbReference type="GO" id="GO:0005524">
    <property type="term" value="F:ATP binding"/>
    <property type="evidence" value="ECO:0007669"/>
    <property type="project" value="UniProtKB-UniRule"/>
</dbReference>
<evidence type="ECO:0000256" key="4">
    <source>
        <dbReference type="ARBA" id="ARBA00022840"/>
    </source>
</evidence>
<feature type="region of interest" description="Disordered" evidence="11">
    <location>
        <begin position="201"/>
        <end position="320"/>
    </location>
</feature>
<dbReference type="AlphaFoldDB" id="D7FPL5"/>
<evidence type="ECO:0000256" key="3">
    <source>
        <dbReference type="ARBA" id="ARBA00022777"/>
    </source>
</evidence>
<reference evidence="13 14" key="1">
    <citation type="journal article" date="2010" name="Nature">
        <title>The Ectocarpus genome and the independent evolution of multicellularity in brown algae.</title>
        <authorList>
            <person name="Cock J.M."/>
            <person name="Sterck L."/>
            <person name="Rouze P."/>
            <person name="Scornet D."/>
            <person name="Allen A.E."/>
            <person name="Amoutzias G."/>
            <person name="Anthouard V."/>
            <person name="Artiguenave F."/>
            <person name="Aury J.M."/>
            <person name="Badger J.H."/>
            <person name="Beszteri B."/>
            <person name="Billiau K."/>
            <person name="Bonnet E."/>
            <person name="Bothwell J.H."/>
            <person name="Bowler C."/>
            <person name="Boyen C."/>
            <person name="Brownlee C."/>
            <person name="Carrano C.J."/>
            <person name="Charrier B."/>
            <person name="Cho G.Y."/>
            <person name="Coelho S.M."/>
            <person name="Collen J."/>
            <person name="Corre E."/>
            <person name="Da Silva C."/>
            <person name="Delage L."/>
            <person name="Delaroque N."/>
            <person name="Dittami S.M."/>
            <person name="Doulbeau S."/>
            <person name="Elias M."/>
            <person name="Farnham G."/>
            <person name="Gachon C.M."/>
            <person name="Gschloessl B."/>
            <person name="Heesch S."/>
            <person name="Jabbari K."/>
            <person name="Jubin C."/>
            <person name="Kawai H."/>
            <person name="Kimura K."/>
            <person name="Kloareg B."/>
            <person name="Kupper F.C."/>
            <person name="Lang D."/>
            <person name="Le Bail A."/>
            <person name="Leblanc C."/>
            <person name="Lerouge P."/>
            <person name="Lohr M."/>
            <person name="Lopez P.J."/>
            <person name="Martens C."/>
            <person name="Maumus F."/>
            <person name="Michel G."/>
            <person name="Miranda-Saavedra D."/>
            <person name="Morales J."/>
            <person name="Moreau H."/>
            <person name="Motomura T."/>
            <person name="Nagasato C."/>
            <person name="Napoli C.A."/>
            <person name="Nelson D.R."/>
            <person name="Nyvall-Collen P."/>
            <person name="Peters A.F."/>
            <person name="Pommier C."/>
            <person name="Potin P."/>
            <person name="Poulain J."/>
            <person name="Quesneville H."/>
            <person name="Read B."/>
            <person name="Rensing S.A."/>
            <person name="Ritter A."/>
            <person name="Rousvoal S."/>
            <person name="Samanta M."/>
            <person name="Samson G."/>
            <person name="Schroeder D.C."/>
            <person name="Segurens B."/>
            <person name="Strittmatter M."/>
            <person name="Tonon T."/>
            <person name="Tregear J.W."/>
            <person name="Valentin K."/>
            <person name="von Dassow P."/>
            <person name="Yamagishi T."/>
            <person name="Van de Peer Y."/>
            <person name="Wincker P."/>
        </authorList>
    </citation>
    <scope>NUCLEOTIDE SEQUENCE [LARGE SCALE GENOMIC DNA]</scope>
    <source>
        <strain evidence="14">Ec32 / CCAP1310/4</strain>
    </source>
</reference>
<keyword evidence="14" id="KW-1185">Reference proteome</keyword>
<comment type="catalytic activity">
    <reaction evidence="8">
        <text>L-threonyl-[protein] + ATP = O-phospho-L-threonyl-[protein] + ADP + H(+)</text>
        <dbReference type="Rhea" id="RHEA:46608"/>
        <dbReference type="Rhea" id="RHEA-COMP:11060"/>
        <dbReference type="Rhea" id="RHEA-COMP:11605"/>
        <dbReference type="ChEBI" id="CHEBI:15378"/>
        <dbReference type="ChEBI" id="CHEBI:30013"/>
        <dbReference type="ChEBI" id="CHEBI:30616"/>
        <dbReference type="ChEBI" id="CHEBI:61977"/>
        <dbReference type="ChEBI" id="CHEBI:456216"/>
        <dbReference type="EC" id="2.7.12.2"/>
    </reaction>
</comment>
<comment type="catalytic activity">
    <reaction evidence="9">
        <text>L-tyrosyl-[protein] + ATP = O-phospho-L-tyrosyl-[protein] + ADP + H(+)</text>
        <dbReference type="Rhea" id="RHEA:10596"/>
        <dbReference type="Rhea" id="RHEA-COMP:10136"/>
        <dbReference type="Rhea" id="RHEA-COMP:20101"/>
        <dbReference type="ChEBI" id="CHEBI:15378"/>
        <dbReference type="ChEBI" id="CHEBI:30616"/>
        <dbReference type="ChEBI" id="CHEBI:46858"/>
        <dbReference type="ChEBI" id="CHEBI:61978"/>
        <dbReference type="ChEBI" id="CHEBI:456216"/>
        <dbReference type="EC" id="2.7.12.2"/>
    </reaction>
</comment>
<dbReference type="Gene3D" id="1.10.510.10">
    <property type="entry name" value="Transferase(Phosphotransferase) domain 1"/>
    <property type="match status" value="1"/>
</dbReference>
<keyword evidence="4 10" id="KW-0067">ATP-binding</keyword>
<evidence type="ECO:0000256" key="6">
    <source>
        <dbReference type="ARBA" id="ARBA00038999"/>
    </source>
</evidence>
<evidence type="ECO:0000256" key="9">
    <source>
        <dbReference type="ARBA" id="ARBA00051693"/>
    </source>
</evidence>
<dbReference type="SMART" id="SM00220">
    <property type="entry name" value="S_TKc"/>
    <property type="match status" value="1"/>
</dbReference>
<keyword evidence="3" id="KW-0418">Kinase</keyword>
<evidence type="ECO:0000256" key="8">
    <source>
        <dbReference type="ARBA" id="ARBA00049299"/>
    </source>
</evidence>
<feature type="compositionally biased region" description="Basic and acidic residues" evidence="11">
    <location>
        <begin position="241"/>
        <end position="255"/>
    </location>
</feature>
<evidence type="ECO:0000313" key="14">
    <source>
        <dbReference type="Proteomes" id="UP000002630"/>
    </source>
</evidence>
<dbReference type="EC" id="2.7.12.2" evidence="6"/>
<dbReference type="Gene3D" id="3.30.200.20">
    <property type="entry name" value="Phosphorylase Kinase, domain 1"/>
    <property type="match status" value="1"/>
</dbReference>
<feature type="region of interest" description="Disordered" evidence="11">
    <location>
        <begin position="1"/>
        <end position="46"/>
    </location>
</feature>
<evidence type="ECO:0000256" key="11">
    <source>
        <dbReference type="SAM" id="MobiDB-lite"/>
    </source>
</evidence>
<feature type="compositionally biased region" description="Low complexity" evidence="11">
    <location>
        <begin position="203"/>
        <end position="217"/>
    </location>
</feature>
<dbReference type="InterPro" id="IPR011009">
    <property type="entry name" value="Kinase-like_dom_sf"/>
</dbReference>
<sequence length="639" mass="68290">MARSYDLSEDGGTLRTHGFVLQPDGIKSTPTPNYAGFDTSSRNSISRGCNEERLRCLRPASTHTASGSIARTPRSYDSGFGASCSGANAPLPPPPPPPLTGTPRRPREKTILLDEIGRGGGGTVHKAIHVPSMRLVAVKMVEVHDDEKRHQILRELKTLLSMKPVPLPSPCVAAGDSTSAVTSGLGHHPGLGDWCGGGGADSGTGSSCGSSSQDADSPIGGCGPAAKEGGPPPPRAECFGEGDHSSGSEEQDRTRTTASVSSQGGTLSSRDGTPPFPSQQHQRPLPPQAQQQPPPRRRRRRAGDHDGSSSNNPSKSKDLTLPVITFHDAYMDRERGRVCMVMEYMNGGTLQQFVSGGQALSEPALAGVARSVLRGLAEMHAQRKIHRDIKPSNILLDSQGRVKISDFGVVRELNQTGSFGQTFTGTATYMSPERIKDSGHGCPSDIWSLGMVIAALALGHFPLSTGAASTDRMFDLIQAITEDPIPALSPQAFSPELCDFVDLMLRRDPVERPTAPELLKHPFLVENHDQGCHIQSLVDMVKVAPATLPEVQSLLKKVVDYHLAEAVEEKSYNDRETSASFFGKDTLSWGGCSPHQAPLPPSLRKADVEVLAGQLQVTRTELGESKFREGRGGGVPWEM</sequence>
<comment type="catalytic activity">
    <reaction evidence="7">
        <text>L-seryl-[protein] + ATP = O-phospho-L-seryl-[protein] + ADP + H(+)</text>
        <dbReference type="Rhea" id="RHEA:17989"/>
        <dbReference type="Rhea" id="RHEA-COMP:9863"/>
        <dbReference type="Rhea" id="RHEA-COMP:11604"/>
        <dbReference type="ChEBI" id="CHEBI:15378"/>
        <dbReference type="ChEBI" id="CHEBI:29999"/>
        <dbReference type="ChEBI" id="CHEBI:30616"/>
        <dbReference type="ChEBI" id="CHEBI:83421"/>
        <dbReference type="ChEBI" id="CHEBI:456216"/>
        <dbReference type="EC" id="2.7.12.2"/>
    </reaction>
</comment>
<dbReference type="eggNOG" id="KOG0581">
    <property type="taxonomic scope" value="Eukaryota"/>
</dbReference>
<dbReference type="PROSITE" id="PS50011">
    <property type="entry name" value="PROTEIN_KINASE_DOM"/>
    <property type="match status" value="1"/>
</dbReference>
<dbReference type="InterPro" id="IPR017441">
    <property type="entry name" value="Protein_kinase_ATP_BS"/>
</dbReference>
<proteinExistence type="inferred from homology"/>